<organism evidence="2 3">
    <name type="scientific">Bimuria novae-zelandiae CBS 107.79</name>
    <dbReference type="NCBI Taxonomy" id="1447943"/>
    <lineage>
        <taxon>Eukaryota</taxon>
        <taxon>Fungi</taxon>
        <taxon>Dikarya</taxon>
        <taxon>Ascomycota</taxon>
        <taxon>Pezizomycotina</taxon>
        <taxon>Dothideomycetes</taxon>
        <taxon>Pleosporomycetidae</taxon>
        <taxon>Pleosporales</taxon>
        <taxon>Massarineae</taxon>
        <taxon>Didymosphaeriaceae</taxon>
        <taxon>Bimuria</taxon>
    </lineage>
</organism>
<keyword evidence="1" id="KW-0732">Signal</keyword>
<evidence type="ECO:0008006" key="4">
    <source>
        <dbReference type="Google" id="ProtNLM"/>
    </source>
</evidence>
<feature type="signal peptide" evidence="1">
    <location>
        <begin position="1"/>
        <end position="21"/>
    </location>
</feature>
<sequence>MVSPSAPITALLCATLPLGPAAPAILPLLHADVNTTVPQLCLHPTAANYTISPNNATVYAVDTPLVRISITLPSEDAVMGSEQCRDAVGYLVKECVDGKGVWGERMWKGGVGFGVEKRGSLGYFGGGMGEINQWE</sequence>
<proteinExistence type="predicted"/>
<keyword evidence="3" id="KW-1185">Reference proteome</keyword>
<accession>A0A6A5UTK6</accession>
<feature type="chain" id="PRO_5025512213" description="Ecp2 effector protein domain-containing protein" evidence="1">
    <location>
        <begin position="22"/>
        <end position="135"/>
    </location>
</feature>
<evidence type="ECO:0000313" key="2">
    <source>
        <dbReference type="EMBL" id="KAF1968155.1"/>
    </source>
</evidence>
<protein>
    <recommendedName>
        <fullName evidence="4">Ecp2 effector protein domain-containing protein</fullName>
    </recommendedName>
</protein>
<dbReference type="Proteomes" id="UP000800036">
    <property type="component" value="Unassembled WGS sequence"/>
</dbReference>
<dbReference type="AlphaFoldDB" id="A0A6A5UTK6"/>
<name>A0A6A5UTK6_9PLEO</name>
<reference evidence="2" key="1">
    <citation type="journal article" date="2020" name="Stud. Mycol.">
        <title>101 Dothideomycetes genomes: a test case for predicting lifestyles and emergence of pathogens.</title>
        <authorList>
            <person name="Haridas S."/>
            <person name="Albert R."/>
            <person name="Binder M."/>
            <person name="Bloem J."/>
            <person name="Labutti K."/>
            <person name="Salamov A."/>
            <person name="Andreopoulos B."/>
            <person name="Baker S."/>
            <person name="Barry K."/>
            <person name="Bills G."/>
            <person name="Bluhm B."/>
            <person name="Cannon C."/>
            <person name="Castanera R."/>
            <person name="Culley D."/>
            <person name="Daum C."/>
            <person name="Ezra D."/>
            <person name="Gonzalez J."/>
            <person name="Henrissat B."/>
            <person name="Kuo A."/>
            <person name="Liang C."/>
            <person name="Lipzen A."/>
            <person name="Lutzoni F."/>
            <person name="Magnuson J."/>
            <person name="Mondo S."/>
            <person name="Nolan M."/>
            <person name="Ohm R."/>
            <person name="Pangilinan J."/>
            <person name="Park H.-J."/>
            <person name="Ramirez L."/>
            <person name="Alfaro M."/>
            <person name="Sun H."/>
            <person name="Tritt A."/>
            <person name="Yoshinaga Y."/>
            <person name="Zwiers L.-H."/>
            <person name="Turgeon B."/>
            <person name="Goodwin S."/>
            <person name="Spatafora J."/>
            <person name="Crous P."/>
            <person name="Grigoriev I."/>
        </authorList>
    </citation>
    <scope>NUCLEOTIDE SEQUENCE</scope>
    <source>
        <strain evidence="2">CBS 107.79</strain>
    </source>
</reference>
<gene>
    <name evidence="2" type="ORF">BU23DRAFT_656926</name>
</gene>
<evidence type="ECO:0000313" key="3">
    <source>
        <dbReference type="Proteomes" id="UP000800036"/>
    </source>
</evidence>
<dbReference type="EMBL" id="ML976724">
    <property type="protein sequence ID" value="KAF1968155.1"/>
    <property type="molecule type" value="Genomic_DNA"/>
</dbReference>
<evidence type="ECO:0000256" key="1">
    <source>
        <dbReference type="SAM" id="SignalP"/>
    </source>
</evidence>